<keyword evidence="2" id="KW-1185">Reference proteome</keyword>
<proteinExistence type="predicted"/>
<sequence length="116" mass="13292">MLDDGEVVWGQVAMNAPRRFCILSIKLEDSICPELSFSDDDLYKRLRELEADEIVGISLIHPHDKAARWTAYGVVAVWLFEPENGETAQISYEFDTVGRSVWPEGEGAWSFLWRRS</sequence>
<organism evidence="1 2">
    <name type="scientific">Pseudorhodoferax soli</name>
    <dbReference type="NCBI Taxonomy" id="545864"/>
    <lineage>
        <taxon>Bacteria</taxon>
        <taxon>Pseudomonadati</taxon>
        <taxon>Pseudomonadota</taxon>
        <taxon>Betaproteobacteria</taxon>
        <taxon>Burkholderiales</taxon>
        <taxon>Comamonadaceae</taxon>
    </lineage>
</organism>
<name>A0A368XFW1_9BURK</name>
<dbReference type="AlphaFoldDB" id="A0A368XFW1"/>
<evidence type="ECO:0000313" key="1">
    <source>
        <dbReference type="EMBL" id="RCW66881.1"/>
    </source>
</evidence>
<dbReference type="EMBL" id="QPJK01000010">
    <property type="protein sequence ID" value="RCW66881.1"/>
    <property type="molecule type" value="Genomic_DNA"/>
</dbReference>
<comment type="caution">
    <text evidence="1">The sequence shown here is derived from an EMBL/GenBank/DDBJ whole genome shotgun (WGS) entry which is preliminary data.</text>
</comment>
<accession>A0A368XFW1</accession>
<reference evidence="1 2" key="1">
    <citation type="submission" date="2018-07" db="EMBL/GenBank/DDBJ databases">
        <title>Genomic Encyclopedia of Type Strains, Phase IV (KMG-IV): sequencing the most valuable type-strain genomes for metagenomic binning, comparative biology and taxonomic classification.</title>
        <authorList>
            <person name="Goeker M."/>
        </authorList>
    </citation>
    <scope>NUCLEOTIDE SEQUENCE [LARGE SCALE GENOMIC DNA]</scope>
    <source>
        <strain evidence="1 2">DSM 21634</strain>
    </source>
</reference>
<evidence type="ECO:0000313" key="2">
    <source>
        <dbReference type="Proteomes" id="UP000252884"/>
    </source>
</evidence>
<protein>
    <submittedName>
        <fullName evidence="1">Uncharacterized protein</fullName>
    </submittedName>
</protein>
<gene>
    <name evidence="1" type="ORF">DES41_110246</name>
</gene>
<dbReference type="Proteomes" id="UP000252884">
    <property type="component" value="Unassembled WGS sequence"/>
</dbReference>